<feature type="coiled-coil region" evidence="3">
    <location>
        <begin position="725"/>
        <end position="759"/>
    </location>
</feature>
<keyword evidence="7" id="KW-1185">Reference proteome</keyword>
<feature type="binding site" evidence="2">
    <location>
        <position position="44"/>
    </location>
    <ligand>
        <name>ATP</name>
        <dbReference type="ChEBI" id="CHEBI:30616"/>
    </ligand>
</feature>
<dbReference type="Pfam" id="PF00069">
    <property type="entry name" value="Pkinase"/>
    <property type="match status" value="1"/>
</dbReference>
<evidence type="ECO:0000256" key="2">
    <source>
        <dbReference type="PROSITE-ProRule" id="PRU10141"/>
    </source>
</evidence>
<protein>
    <recommendedName>
        <fullName evidence="5">Protein kinase domain-containing protein</fullName>
    </recommendedName>
</protein>
<feature type="region of interest" description="Disordered" evidence="4">
    <location>
        <begin position="388"/>
        <end position="533"/>
    </location>
</feature>
<proteinExistence type="inferred from homology"/>
<dbReference type="InterPro" id="IPR047173">
    <property type="entry name" value="STRAD_A/B-like"/>
</dbReference>
<dbReference type="EMBL" id="JAAWWB010000006">
    <property type="protein sequence ID" value="KAG6781223.1"/>
    <property type="molecule type" value="Genomic_DNA"/>
</dbReference>
<comment type="caution">
    <text evidence="6">The sequence shown here is derived from an EMBL/GenBank/DDBJ whole genome shotgun (WGS) entry which is preliminary data.</text>
</comment>
<feature type="compositionally biased region" description="Basic and acidic residues" evidence="4">
    <location>
        <begin position="439"/>
        <end position="452"/>
    </location>
</feature>
<dbReference type="PANTHER" id="PTHR48014:SF21">
    <property type="entry name" value="SERINE_THREONINE-PROTEIN KINASE FRAY2"/>
    <property type="match status" value="1"/>
</dbReference>
<evidence type="ECO:0000256" key="3">
    <source>
        <dbReference type="SAM" id="Coils"/>
    </source>
</evidence>
<dbReference type="GO" id="GO:0043539">
    <property type="term" value="F:protein serine/threonine kinase activator activity"/>
    <property type="evidence" value="ECO:0007669"/>
    <property type="project" value="InterPro"/>
</dbReference>
<dbReference type="CDD" id="cd06610">
    <property type="entry name" value="STKc_OSR1_SPAK"/>
    <property type="match status" value="1"/>
</dbReference>
<name>A0A8X8A1Z9_POPTO</name>
<feature type="compositionally biased region" description="Low complexity" evidence="4">
    <location>
        <begin position="411"/>
        <end position="422"/>
    </location>
</feature>
<evidence type="ECO:0000313" key="6">
    <source>
        <dbReference type="EMBL" id="KAG6781223.1"/>
    </source>
</evidence>
<feature type="compositionally biased region" description="Basic and acidic residues" evidence="4">
    <location>
        <begin position="512"/>
        <end position="533"/>
    </location>
</feature>
<dbReference type="InterPro" id="IPR000719">
    <property type="entry name" value="Prot_kinase_dom"/>
</dbReference>
<dbReference type="FunFam" id="1.10.510.10:FF:000947">
    <property type="entry name" value="serine/threonine-protein kinase OSR1"/>
    <property type="match status" value="1"/>
</dbReference>
<dbReference type="OrthoDB" id="248923at2759"/>
<reference evidence="6" key="1">
    <citation type="journal article" date="2020" name="bioRxiv">
        <title>Hybrid origin of Populus tomentosa Carr. identified through genome sequencing and phylogenomic analysis.</title>
        <authorList>
            <person name="An X."/>
            <person name="Gao K."/>
            <person name="Chen Z."/>
            <person name="Li J."/>
            <person name="Yang X."/>
            <person name="Yang X."/>
            <person name="Zhou J."/>
            <person name="Guo T."/>
            <person name="Zhao T."/>
            <person name="Huang S."/>
            <person name="Miao D."/>
            <person name="Khan W.U."/>
            <person name="Rao P."/>
            <person name="Ye M."/>
            <person name="Lei B."/>
            <person name="Liao W."/>
            <person name="Wang J."/>
            <person name="Ji L."/>
            <person name="Li Y."/>
            <person name="Guo B."/>
            <person name="Mustafa N.S."/>
            <person name="Li S."/>
            <person name="Yun Q."/>
            <person name="Keller S.R."/>
            <person name="Mao J."/>
            <person name="Zhang R."/>
            <person name="Strauss S.H."/>
        </authorList>
    </citation>
    <scope>NUCLEOTIDE SEQUENCE</scope>
    <source>
        <strain evidence="6">GM15</strain>
        <tissue evidence="6">Leaf</tissue>
    </source>
</reference>
<evidence type="ECO:0000256" key="4">
    <source>
        <dbReference type="SAM" id="MobiDB-lite"/>
    </source>
</evidence>
<dbReference type="GO" id="GO:0005524">
    <property type="term" value="F:ATP binding"/>
    <property type="evidence" value="ECO:0007669"/>
    <property type="project" value="UniProtKB-UniRule"/>
</dbReference>
<comment type="similarity">
    <text evidence="1">Belongs to the protein kinase superfamily. STE Ser/Thr protein kinase family. STE20 subfamily.</text>
</comment>
<dbReference type="PROSITE" id="PS50011">
    <property type="entry name" value="PROTEIN_KINASE_DOM"/>
    <property type="match status" value="1"/>
</dbReference>
<dbReference type="GO" id="GO:0004672">
    <property type="term" value="F:protein kinase activity"/>
    <property type="evidence" value="ECO:0007669"/>
    <property type="project" value="InterPro"/>
</dbReference>
<keyword evidence="3" id="KW-0175">Coiled coil</keyword>
<dbReference type="AlphaFoldDB" id="A0A8X8A1Z9"/>
<feature type="domain" description="Protein kinase" evidence="5">
    <location>
        <begin position="15"/>
        <end position="309"/>
    </location>
</feature>
<dbReference type="PANTHER" id="PTHR48014">
    <property type="entry name" value="SERINE/THREONINE-PROTEIN KINASE FRAY2"/>
    <property type="match status" value="1"/>
</dbReference>
<dbReference type="Proteomes" id="UP000886885">
    <property type="component" value="Chromosome 3D"/>
</dbReference>
<keyword evidence="2" id="KW-0547">Nucleotide-binding</keyword>
<keyword evidence="2" id="KW-0067">ATP-binding</keyword>
<sequence>MGSMGKTYTVNPIDYKLLEEVGYGASAVVYRAIYIPFNEVVAIKCLDLDRCNINLDDIRREAQTMSLIDHPNLIKAYCSFVVDHNLWVVMPFMAEGSCLHLMKIAYSDGFEEPAIGSILKETLKALEYLHRQGHIHRDVKAGNILLDTNGDVKLADFGVSACMFDAGDRQRSRNTFVGTPCWMAPEVLQPGSGYNSKADIWSFGITALELAHGHAPFSKYPPMKVLLMTIQNAPPGLDYDRDKKFSKVLKLFLARFSQQLIYSENAFTYKKNCTIFFTGLSFKEMVAMCLVKDQTKRPTAGKLLKHSFFKHVKPPELSVKKLFADLPPLWNRVKAIQLKDAAQLALKKMPSAEQEALSQSEYQRGVSAWNFDLGDLKAQASLVRDDDDDILETREEDESVKFGGDKVTTGSQSSSLNVNSKSEMQQAEYSRQLSGGKLPRVDNLNRKGRLPESDLLETSSQEKVGWKRNGSSTEAKASTSENDVMQAKAKTVKSRQTLSGPIMPGTVLSHSLSERGRTSERFENERQPTAERATREIRKAPSFSGPLILPNRASANSFSAPIKSSGGFRDSLDEKPKTNLVQIKGRFSVTSENLDLVKDIPLSTVPRRSSQSPLKKSASVGEWMFEPKQMPVNNQPPKEVNNNSVPALLLPHLQNLFQQTSIQQDIILNLLNSLQPAEAVEAAQNGKLPPLPRGSENNGSVSRFSIYNSALGFQILVESASSERERSLLIKITELQNRMMNLTNELNSEKLKYEQLQQQLKAITGGEENGERSDVDS</sequence>
<evidence type="ECO:0000313" key="7">
    <source>
        <dbReference type="Proteomes" id="UP000886885"/>
    </source>
</evidence>
<dbReference type="SMART" id="SM00220">
    <property type="entry name" value="S_TKc"/>
    <property type="match status" value="1"/>
</dbReference>
<dbReference type="PROSITE" id="PS00107">
    <property type="entry name" value="PROTEIN_KINASE_ATP"/>
    <property type="match status" value="1"/>
</dbReference>
<evidence type="ECO:0000256" key="1">
    <source>
        <dbReference type="ARBA" id="ARBA00008874"/>
    </source>
</evidence>
<dbReference type="FunFam" id="3.30.200.20:FF:000099">
    <property type="entry name" value="Serine/threonine-protein kinase BLUS1"/>
    <property type="match status" value="1"/>
</dbReference>
<gene>
    <name evidence="6" type="ORF">POTOM_014114</name>
</gene>
<dbReference type="InterPro" id="IPR017441">
    <property type="entry name" value="Protein_kinase_ATP_BS"/>
</dbReference>
<feature type="compositionally biased region" description="Acidic residues" evidence="4">
    <location>
        <begin position="388"/>
        <end position="398"/>
    </location>
</feature>
<feature type="compositionally biased region" description="Polar residues" evidence="4">
    <location>
        <begin position="423"/>
        <end position="433"/>
    </location>
</feature>
<feature type="compositionally biased region" description="Polar residues" evidence="4">
    <location>
        <begin position="469"/>
        <end position="483"/>
    </location>
</feature>
<organism evidence="6 7">
    <name type="scientific">Populus tomentosa</name>
    <name type="common">Chinese white poplar</name>
    <dbReference type="NCBI Taxonomy" id="118781"/>
    <lineage>
        <taxon>Eukaryota</taxon>
        <taxon>Viridiplantae</taxon>
        <taxon>Streptophyta</taxon>
        <taxon>Embryophyta</taxon>
        <taxon>Tracheophyta</taxon>
        <taxon>Spermatophyta</taxon>
        <taxon>Magnoliopsida</taxon>
        <taxon>eudicotyledons</taxon>
        <taxon>Gunneridae</taxon>
        <taxon>Pentapetalae</taxon>
        <taxon>rosids</taxon>
        <taxon>fabids</taxon>
        <taxon>Malpighiales</taxon>
        <taxon>Salicaceae</taxon>
        <taxon>Saliceae</taxon>
        <taxon>Populus</taxon>
    </lineage>
</organism>
<accession>A0A8X8A1Z9</accession>
<evidence type="ECO:0000259" key="5">
    <source>
        <dbReference type="PROSITE" id="PS50011"/>
    </source>
</evidence>